<gene>
    <name evidence="2" type="ORF">EYF80_038130</name>
</gene>
<organism evidence="2 3">
    <name type="scientific">Liparis tanakae</name>
    <name type="common">Tanaka's snailfish</name>
    <dbReference type="NCBI Taxonomy" id="230148"/>
    <lineage>
        <taxon>Eukaryota</taxon>
        <taxon>Metazoa</taxon>
        <taxon>Chordata</taxon>
        <taxon>Craniata</taxon>
        <taxon>Vertebrata</taxon>
        <taxon>Euteleostomi</taxon>
        <taxon>Actinopterygii</taxon>
        <taxon>Neopterygii</taxon>
        <taxon>Teleostei</taxon>
        <taxon>Neoteleostei</taxon>
        <taxon>Acanthomorphata</taxon>
        <taxon>Eupercaria</taxon>
        <taxon>Perciformes</taxon>
        <taxon>Cottioidei</taxon>
        <taxon>Cottales</taxon>
        <taxon>Liparidae</taxon>
        <taxon>Liparis</taxon>
    </lineage>
</organism>
<dbReference type="Proteomes" id="UP000314294">
    <property type="component" value="Unassembled WGS sequence"/>
</dbReference>
<evidence type="ECO:0000313" key="2">
    <source>
        <dbReference type="EMBL" id="TNN51660.1"/>
    </source>
</evidence>
<evidence type="ECO:0000256" key="1">
    <source>
        <dbReference type="SAM" id="MobiDB-lite"/>
    </source>
</evidence>
<evidence type="ECO:0000313" key="3">
    <source>
        <dbReference type="Proteomes" id="UP000314294"/>
    </source>
</evidence>
<comment type="caution">
    <text evidence="2">The sequence shown here is derived from an EMBL/GenBank/DDBJ whole genome shotgun (WGS) entry which is preliminary data.</text>
</comment>
<dbReference type="AlphaFoldDB" id="A0A4Z2GEF5"/>
<feature type="compositionally biased region" description="Low complexity" evidence="1">
    <location>
        <begin position="65"/>
        <end position="76"/>
    </location>
</feature>
<keyword evidence="3" id="KW-1185">Reference proteome</keyword>
<protein>
    <submittedName>
        <fullName evidence="2">Uncharacterized protein</fullName>
    </submittedName>
</protein>
<sequence length="87" mass="8693">MKVRDAAALVASALWAEGGTVHLRGAAEDFAAARLRPEHGATTPPPTPAGGTDGTDPVCSVTVTGRAAPDAAGRPHAASRRLTPPST</sequence>
<accession>A0A4Z2GEF5</accession>
<name>A0A4Z2GEF5_9TELE</name>
<dbReference type="EMBL" id="SRLO01000574">
    <property type="protein sequence ID" value="TNN51660.1"/>
    <property type="molecule type" value="Genomic_DNA"/>
</dbReference>
<reference evidence="2 3" key="1">
    <citation type="submission" date="2019-03" db="EMBL/GenBank/DDBJ databases">
        <title>First draft genome of Liparis tanakae, snailfish: a comprehensive survey of snailfish specific genes.</title>
        <authorList>
            <person name="Kim W."/>
            <person name="Song I."/>
            <person name="Jeong J.-H."/>
            <person name="Kim D."/>
            <person name="Kim S."/>
            <person name="Ryu S."/>
            <person name="Song J.Y."/>
            <person name="Lee S.K."/>
        </authorList>
    </citation>
    <scope>NUCLEOTIDE SEQUENCE [LARGE SCALE GENOMIC DNA]</scope>
    <source>
        <tissue evidence="2">Muscle</tissue>
    </source>
</reference>
<proteinExistence type="predicted"/>
<feature type="region of interest" description="Disordered" evidence="1">
    <location>
        <begin position="34"/>
        <end position="87"/>
    </location>
</feature>